<reference evidence="2 3" key="1">
    <citation type="submission" date="2024-10" db="EMBL/GenBank/DDBJ databases">
        <title>The Natural Products Discovery Center: Release of the First 8490 Sequenced Strains for Exploring Actinobacteria Biosynthetic Diversity.</title>
        <authorList>
            <person name="Kalkreuter E."/>
            <person name="Kautsar S.A."/>
            <person name="Yang D."/>
            <person name="Bader C.D."/>
            <person name="Teijaro C.N."/>
            <person name="Fluegel L."/>
            <person name="Davis C.M."/>
            <person name="Simpson J.R."/>
            <person name="Lauterbach L."/>
            <person name="Steele A.D."/>
            <person name="Gui C."/>
            <person name="Meng S."/>
            <person name="Li G."/>
            <person name="Viehrig K."/>
            <person name="Ye F."/>
            <person name="Su P."/>
            <person name="Kiefer A.F."/>
            <person name="Nichols A."/>
            <person name="Cepeda A.J."/>
            <person name="Yan W."/>
            <person name="Fan B."/>
            <person name="Jiang Y."/>
            <person name="Adhikari A."/>
            <person name="Zheng C.-J."/>
            <person name="Schuster L."/>
            <person name="Cowan T.M."/>
            <person name="Smanski M.J."/>
            <person name="Chevrette M.G."/>
            <person name="De Carvalho L.P.S."/>
            <person name="Shen B."/>
        </authorList>
    </citation>
    <scope>NUCLEOTIDE SEQUENCE [LARGE SCALE GENOMIC DNA]</scope>
    <source>
        <strain evidence="2 3">NPDC003029</strain>
    </source>
</reference>
<feature type="signal peptide" evidence="1">
    <location>
        <begin position="1"/>
        <end position="29"/>
    </location>
</feature>
<evidence type="ECO:0008006" key="4">
    <source>
        <dbReference type="Google" id="ProtNLM"/>
    </source>
</evidence>
<protein>
    <recommendedName>
        <fullName evidence="4">Secreted protein</fullName>
    </recommendedName>
</protein>
<dbReference type="Proteomes" id="UP001601976">
    <property type="component" value="Unassembled WGS sequence"/>
</dbReference>
<name>A0ABW6REP3_9ACTN</name>
<accession>A0ABW6REP3</accession>
<evidence type="ECO:0000313" key="3">
    <source>
        <dbReference type="Proteomes" id="UP001601976"/>
    </source>
</evidence>
<evidence type="ECO:0000256" key="1">
    <source>
        <dbReference type="SAM" id="SignalP"/>
    </source>
</evidence>
<dbReference type="EMBL" id="JBIAPK010000003">
    <property type="protein sequence ID" value="MFF3339423.1"/>
    <property type="molecule type" value="Genomic_DNA"/>
</dbReference>
<sequence length="105" mass="10360">MKYMKAASALAVSMIAAGAAAGAASPAMAADHHTTNWNSAAHGLTNSLNNQPLDGGRVVETIPRTAVGAAQELKDAKDGVPKKLLNDVAGAATKGAKADGLPIGG</sequence>
<evidence type="ECO:0000313" key="2">
    <source>
        <dbReference type="EMBL" id="MFF3339423.1"/>
    </source>
</evidence>
<keyword evidence="1" id="KW-0732">Signal</keyword>
<gene>
    <name evidence="2" type="ORF">ACFYWW_11930</name>
</gene>
<proteinExistence type="predicted"/>
<feature type="chain" id="PRO_5045419951" description="Secreted protein" evidence="1">
    <location>
        <begin position="30"/>
        <end position="105"/>
    </location>
</feature>
<dbReference type="RefSeq" id="WP_355712109.1">
    <property type="nucleotide sequence ID" value="NZ_JBEXNP010000001.1"/>
</dbReference>
<comment type="caution">
    <text evidence="2">The sequence shown here is derived from an EMBL/GenBank/DDBJ whole genome shotgun (WGS) entry which is preliminary data.</text>
</comment>
<organism evidence="2 3">
    <name type="scientific">Streptomyces flavidovirens</name>
    <dbReference type="NCBI Taxonomy" id="67298"/>
    <lineage>
        <taxon>Bacteria</taxon>
        <taxon>Bacillati</taxon>
        <taxon>Actinomycetota</taxon>
        <taxon>Actinomycetes</taxon>
        <taxon>Kitasatosporales</taxon>
        <taxon>Streptomycetaceae</taxon>
        <taxon>Streptomyces</taxon>
    </lineage>
</organism>
<keyword evidence="3" id="KW-1185">Reference proteome</keyword>